<dbReference type="PANTHER" id="PTHR11552">
    <property type="entry name" value="GLUCOSE-METHANOL-CHOLINE GMC OXIDOREDUCTASE"/>
    <property type="match status" value="1"/>
</dbReference>
<gene>
    <name evidence="7" type="primary">Gld_1</name>
    <name evidence="7" type="ORF">G6Z78_0008513</name>
</gene>
<feature type="non-terminal residue" evidence="7">
    <location>
        <position position="1349"/>
    </location>
</feature>
<comment type="similarity">
    <text evidence="1 2">Belongs to the GMC oxidoreductase family.</text>
</comment>
<evidence type="ECO:0000259" key="5">
    <source>
        <dbReference type="PROSITE" id="PS00623"/>
    </source>
</evidence>
<evidence type="ECO:0000256" key="4">
    <source>
        <dbReference type="SAM" id="SignalP"/>
    </source>
</evidence>
<evidence type="ECO:0000313" key="8">
    <source>
        <dbReference type="Proteomes" id="UP000668214"/>
    </source>
</evidence>
<feature type="non-terminal residue" evidence="7">
    <location>
        <position position="1"/>
    </location>
</feature>
<feature type="compositionally biased region" description="Polar residues" evidence="3">
    <location>
        <begin position="269"/>
        <end position="288"/>
    </location>
</feature>
<evidence type="ECO:0000256" key="3">
    <source>
        <dbReference type="SAM" id="MobiDB-lite"/>
    </source>
</evidence>
<dbReference type="Pfam" id="PF05199">
    <property type="entry name" value="GMC_oxred_C"/>
    <property type="match status" value="1"/>
</dbReference>
<dbReference type="SUPFAM" id="SSF54373">
    <property type="entry name" value="FAD-linked reductases, C-terminal domain"/>
    <property type="match status" value="1"/>
</dbReference>
<feature type="region of interest" description="Disordered" evidence="3">
    <location>
        <begin position="269"/>
        <end position="289"/>
    </location>
</feature>
<dbReference type="InterPro" id="IPR007867">
    <property type="entry name" value="GMC_OxRtase_C"/>
</dbReference>
<dbReference type="Pfam" id="PF00732">
    <property type="entry name" value="GMC_oxred_N"/>
    <property type="match status" value="1"/>
</dbReference>
<dbReference type="InterPro" id="IPR000172">
    <property type="entry name" value="GMC_OxRdtase_N"/>
</dbReference>
<evidence type="ECO:0000256" key="2">
    <source>
        <dbReference type="RuleBase" id="RU003968"/>
    </source>
</evidence>
<dbReference type="GO" id="GO:0016614">
    <property type="term" value="F:oxidoreductase activity, acting on CH-OH group of donors"/>
    <property type="evidence" value="ECO:0007669"/>
    <property type="project" value="InterPro"/>
</dbReference>
<protein>
    <submittedName>
        <fullName evidence="7">DHGL dehydrogenase</fullName>
    </submittedName>
</protein>
<evidence type="ECO:0000313" key="7">
    <source>
        <dbReference type="EMBL" id="KAG5317129.1"/>
    </source>
</evidence>
<sequence length="1349" mass="152383">MRCEHIFICSLMWFFLFLFFERLIASGKFNPKFYKTLYISLFQKFVTGESGNDYSKGCAYLHCENGSHCVKRRFWCKYPPCPGMLYCSKSRRESLKGPLTCDTVRCNRGHMCIIKVRGCHWGGKCKQQVARCVLEKEYYEGAASCAGFECPSGKRCILREIFCVSPPCKLIKSCENEEDVQIWFDQCKSLNCASEYECFLRRPENNCRNPSCTHTPDCTLTIEDELISKYCYGWICPRAQKCVVRIIDSCKGFNCTIERSCHASSVSSKRNMNNKVSKQSSNRRTSVQPERELIRQALDRRTNYSTTSKKPTLPVNSTRRQSIDYTTSAKQGTEVSLIYQQIATTKPNLITESSMNELFLTLPYPRIRLNHNKPFPINDDKIFQHCKCYRNISLLNSLIKSSETSPATVSADGKTESTMSRDTDKFETPRKIYITTNDEFSLPMMLEDINFFDQGYPIWIKNDPYRSWKVKDEEGWRYAPQKPYKILLPPYEPVILVEDMGKRGQFLPFFTDAFFTDLFSEAVSISLPEITPADIGNSKTDNTSMIADETIDYTNISSIIAEIENIKMNHTDESPNDHRSFSMTERTSTASLNIRNKELDNSDEWRPWYMIHDYLEQNLAYFYAIIMSGFTRRRAEFLKCVDGRNKNIATFSPSASTGQSDYSTRDEKLHGLANYLYDTISVHYVGKSSREYGGSSLSNTRKLNGHAFLRLVIVVGRAAWRNTFSLELTRDDLIKSFPRRYRRTLFTIMSCNCPLTTSAGPTLASTCGGSSFMLFMGLLEVFLRSQCDLEDPCNRPAPPSNVNTRYDFVVIGGGSAGATVAARLSEEPRFSVLLLEAGLDEPTGTQIPSFFFNFIGSDIDWQYTTESEDEACLNKEHKKCYWPRGKVLGGTSVMNGMTYMRGSRKDYDDWAKLGNVGWSYRDVLPFFIRSEDNQQVNSMDYGYHGVGGPLTVMQFPYHPPLSTSLLEAGKELGYDTVDLNGRTHTGFAIAQTTSRNGSRLSTARAFLRPARNRPNLHIMLNSTATKILFDENNRAVGVEFLHDGMMKRVSVAKEVVVSGGAVNSPQILLNSGIGPRDELNTVGVPVVRDLPGVGKNLHNHVAYALTFTINDTDTTPLNWATAMEYLLFRDGLMSGTGISEVTAMINTKYANPKEDHPDVQLIFGGYLADCAETGMVGEKKGANRSIYVIPTILHPKSRGYLRLRNNDPLSKPLIYPKYLTHPDDSAALVEAVKFSIRLTETQALKRYGFELDRTPVKNCDHLKFGCDAYWECAIRHDTAPENHQAGSCKMGPPDDLMAVVDNQLRVRGVRGVRVADTSIMPRVTSGNTNAPAIMIGERAADFIKKTWIG</sequence>
<dbReference type="InterPro" id="IPR036188">
    <property type="entry name" value="FAD/NAD-bd_sf"/>
</dbReference>
<keyword evidence="4" id="KW-0732">Signal</keyword>
<dbReference type="GO" id="GO:0050660">
    <property type="term" value="F:flavin adenine dinucleotide binding"/>
    <property type="evidence" value="ECO:0007669"/>
    <property type="project" value="InterPro"/>
</dbReference>
<reference evidence="7" key="1">
    <citation type="submission" date="2020-02" db="EMBL/GenBank/DDBJ databases">
        <title>Relaxed selection underlies rapid genomic changes in the transitions from sociality to social parasitism in ants.</title>
        <authorList>
            <person name="Bi X."/>
        </authorList>
    </citation>
    <scope>NUCLEOTIDE SEQUENCE</scope>
    <source>
        <strain evidence="7">BGI-DK2014c</strain>
        <tissue evidence="7">Whole body</tissue>
    </source>
</reference>
<accession>A0A836JE22</accession>
<dbReference type="Proteomes" id="UP000668214">
    <property type="component" value="Unassembled WGS sequence"/>
</dbReference>
<dbReference type="PROSITE" id="PS00624">
    <property type="entry name" value="GMC_OXRED_2"/>
    <property type="match status" value="1"/>
</dbReference>
<keyword evidence="2" id="KW-0274">FAD</keyword>
<comment type="caution">
    <text evidence="7">The sequence shown here is derived from an EMBL/GenBank/DDBJ whole genome shotgun (WGS) entry which is preliminary data.</text>
</comment>
<dbReference type="Gene3D" id="3.50.50.60">
    <property type="entry name" value="FAD/NAD(P)-binding domain"/>
    <property type="match status" value="1"/>
</dbReference>
<organism evidence="7 8">
    <name type="scientific">Pseudoatta argentina</name>
    <dbReference type="NCBI Taxonomy" id="621737"/>
    <lineage>
        <taxon>Eukaryota</taxon>
        <taxon>Metazoa</taxon>
        <taxon>Ecdysozoa</taxon>
        <taxon>Arthropoda</taxon>
        <taxon>Hexapoda</taxon>
        <taxon>Insecta</taxon>
        <taxon>Pterygota</taxon>
        <taxon>Neoptera</taxon>
        <taxon>Endopterygota</taxon>
        <taxon>Hymenoptera</taxon>
        <taxon>Apocrita</taxon>
        <taxon>Aculeata</taxon>
        <taxon>Formicoidea</taxon>
        <taxon>Formicidae</taxon>
        <taxon>Myrmicinae</taxon>
        <taxon>Pseudoatta</taxon>
    </lineage>
</organism>
<feature type="chain" id="PRO_5032747801" evidence="4">
    <location>
        <begin position="27"/>
        <end position="1349"/>
    </location>
</feature>
<evidence type="ECO:0000256" key="1">
    <source>
        <dbReference type="ARBA" id="ARBA00010790"/>
    </source>
</evidence>
<feature type="domain" description="Glucose-methanol-choline oxidoreductase N-terminal" evidence="6">
    <location>
        <begin position="1060"/>
        <end position="1074"/>
    </location>
</feature>
<dbReference type="InterPro" id="IPR012132">
    <property type="entry name" value="GMC_OxRdtase"/>
</dbReference>
<name>A0A836JE22_9HYME</name>
<dbReference type="EMBL" id="JAANIA010002149">
    <property type="protein sequence ID" value="KAG5317129.1"/>
    <property type="molecule type" value="Genomic_DNA"/>
</dbReference>
<keyword evidence="2" id="KW-0285">Flavoprotein</keyword>
<feature type="signal peptide" evidence="4">
    <location>
        <begin position="1"/>
        <end position="26"/>
    </location>
</feature>
<dbReference type="PROSITE" id="PS00623">
    <property type="entry name" value="GMC_OXRED_1"/>
    <property type="match status" value="1"/>
</dbReference>
<keyword evidence="8" id="KW-1185">Reference proteome</keyword>
<evidence type="ECO:0000259" key="6">
    <source>
        <dbReference type="PROSITE" id="PS00624"/>
    </source>
</evidence>
<dbReference type="PANTHER" id="PTHR11552:SF217">
    <property type="entry name" value="GLUCOSE DEHYDROGENASE [FAD, QUINONE]"/>
    <property type="match status" value="1"/>
</dbReference>
<dbReference type="SUPFAM" id="SSF51905">
    <property type="entry name" value="FAD/NAD(P)-binding domain"/>
    <property type="match status" value="1"/>
</dbReference>
<dbReference type="Gene3D" id="3.30.560.10">
    <property type="entry name" value="Glucose Oxidase, domain 3"/>
    <property type="match status" value="1"/>
</dbReference>
<feature type="domain" description="Glucose-methanol-choline oxidoreductase N-terminal" evidence="5">
    <location>
        <begin position="885"/>
        <end position="908"/>
    </location>
</feature>
<proteinExistence type="inferred from homology"/>